<dbReference type="PROSITE" id="PS51155">
    <property type="entry name" value="CHIT_BIND_RR_2"/>
    <property type="match status" value="1"/>
</dbReference>
<dbReference type="Proteomes" id="UP001497623">
    <property type="component" value="Unassembled WGS sequence"/>
</dbReference>
<keyword evidence="1 2" id="KW-0193">Cuticle</keyword>
<evidence type="ECO:0000256" key="2">
    <source>
        <dbReference type="PROSITE-ProRule" id="PRU00497"/>
    </source>
</evidence>
<dbReference type="PRINTS" id="PR00947">
    <property type="entry name" value="CUTICLE"/>
</dbReference>
<dbReference type="InterPro" id="IPR050468">
    <property type="entry name" value="Cuticle_Struct_Prot"/>
</dbReference>
<evidence type="ECO:0000313" key="3">
    <source>
        <dbReference type="EMBL" id="CAL4098445.1"/>
    </source>
</evidence>
<protein>
    <submittedName>
        <fullName evidence="3">Uncharacterized protein</fullName>
    </submittedName>
</protein>
<evidence type="ECO:0000256" key="1">
    <source>
        <dbReference type="ARBA" id="ARBA00022460"/>
    </source>
</evidence>
<gene>
    <name evidence="3" type="ORF">MNOR_LOCUS16233</name>
</gene>
<dbReference type="PANTHER" id="PTHR10380">
    <property type="entry name" value="CUTICLE PROTEIN"/>
    <property type="match status" value="1"/>
</dbReference>
<comment type="caution">
    <text evidence="3">The sequence shown here is derived from an EMBL/GenBank/DDBJ whole genome shotgun (WGS) entry which is preliminary data.</text>
</comment>
<dbReference type="GO" id="GO:0062129">
    <property type="term" value="C:chitin-based extracellular matrix"/>
    <property type="evidence" value="ECO:0007669"/>
    <property type="project" value="TreeGrafter"/>
</dbReference>
<organism evidence="3 4">
    <name type="scientific">Meganyctiphanes norvegica</name>
    <name type="common">Northern krill</name>
    <name type="synonym">Thysanopoda norvegica</name>
    <dbReference type="NCBI Taxonomy" id="48144"/>
    <lineage>
        <taxon>Eukaryota</taxon>
        <taxon>Metazoa</taxon>
        <taxon>Ecdysozoa</taxon>
        <taxon>Arthropoda</taxon>
        <taxon>Crustacea</taxon>
        <taxon>Multicrustacea</taxon>
        <taxon>Malacostraca</taxon>
        <taxon>Eumalacostraca</taxon>
        <taxon>Eucarida</taxon>
        <taxon>Euphausiacea</taxon>
        <taxon>Euphausiidae</taxon>
        <taxon>Meganyctiphanes</taxon>
    </lineage>
</organism>
<dbReference type="PANTHER" id="PTHR10380:SF173">
    <property type="entry name" value="CUTICULAR PROTEIN 47EF, ISOFORM C-RELATED"/>
    <property type="match status" value="1"/>
</dbReference>
<dbReference type="Pfam" id="PF00379">
    <property type="entry name" value="Chitin_bind_4"/>
    <property type="match status" value="1"/>
</dbReference>
<dbReference type="GO" id="GO:0008010">
    <property type="term" value="F:structural constituent of chitin-based larval cuticle"/>
    <property type="evidence" value="ECO:0007669"/>
    <property type="project" value="TreeGrafter"/>
</dbReference>
<accession>A0AAV2QV51</accession>
<evidence type="ECO:0000313" key="4">
    <source>
        <dbReference type="Proteomes" id="UP001497623"/>
    </source>
</evidence>
<dbReference type="InterPro" id="IPR000618">
    <property type="entry name" value="Insect_cuticle"/>
</dbReference>
<dbReference type="PROSITE" id="PS00233">
    <property type="entry name" value="CHIT_BIND_RR_1"/>
    <property type="match status" value="1"/>
</dbReference>
<dbReference type="AlphaFoldDB" id="A0AAV2QV51"/>
<proteinExistence type="predicted"/>
<dbReference type="InterPro" id="IPR031311">
    <property type="entry name" value="CHIT_BIND_RR_consensus"/>
</dbReference>
<dbReference type="EMBL" id="CAXKWB010010555">
    <property type="protein sequence ID" value="CAL4098445.1"/>
    <property type="molecule type" value="Genomic_DNA"/>
</dbReference>
<reference evidence="3 4" key="1">
    <citation type="submission" date="2024-05" db="EMBL/GenBank/DDBJ databases">
        <authorList>
            <person name="Wallberg A."/>
        </authorList>
    </citation>
    <scope>NUCLEOTIDE SEQUENCE [LARGE SCALE GENOMIC DNA]</scope>
</reference>
<sequence length="211" mass="23469">MAAQRMAVMVALVGAVMPQPQFIPANQQFIRPFIPILGEDRDGPNLDGSYRFSYDSADGSTRSEVSQPTSPFTKEVRGSYSYTSPNGQLVTVNYVADENGYRAESPTGSIPQTPIHSLQQLQAAGPVFARNRQENRVNAEIRFNQQQLEQSQRTDFANDQQLRFNLLQRQRAAARLRQIGLSPALRPTSAIRPIPHPLLVRPQQTFGAFSG</sequence>
<keyword evidence="4" id="KW-1185">Reference proteome</keyword>
<name>A0AAV2QV51_MEGNR</name>